<dbReference type="AlphaFoldDB" id="A0A0H5AFA6"/>
<keyword evidence="4 6" id="KW-0732">Signal</keyword>
<protein>
    <submittedName>
        <fullName evidence="7">Virulence protein</fullName>
    </submittedName>
</protein>
<feature type="signal peptide" evidence="6">
    <location>
        <begin position="1"/>
        <end position="21"/>
    </location>
</feature>
<evidence type="ECO:0000256" key="4">
    <source>
        <dbReference type="ARBA" id="ARBA00022729"/>
    </source>
</evidence>
<feature type="chain" id="PRO_5005215379" evidence="6">
    <location>
        <begin position="22"/>
        <end position="189"/>
    </location>
</feature>
<dbReference type="SUPFAM" id="SSF56925">
    <property type="entry name" value="OMPA-like"/>
    <property type="match status" value="1"/>
</dbReference>
<gene>
    <name evidence="7" type="ORF">AA957_28545</name>
</gene>
<dbReference type="InterPro" id="IPR000758">
    <property type="entry name" value="Enterovir_OMP"/>
</dbReference>
<dbReference type="PROSITE" id="PS00694">
    <property type="entry name" value="ENT_VIR_OMP_1"/>
    <property type="match status" value="1"/>
</dbReference>
<dbReference type="GO" id="GO:0044384">
    <property type="term" value="C:host outer membrane"/>
    <property type="evidence" value="ECO:0007669"/>
    <property type="project" value="InterPro"/>
</dbReference>
<evidence type="ECO:0000256" key="3">
    <source>
        <dbReference type="ARBA" id="ARBA00022692"/>
    </source>
</evidence>
<dbReference type="InterPro" id="IPR051723">
    <property type="entry name" value="Bact_OM_Invasion-Related"/>
</dbReference>
<organism evidence="7 8">
    <name type="scientific">Pseudomonas trivialis</name>
    <dbReference type="NCBI Taxonomy" id="200450"/>
    <lineage>
        <taxon>Bacteria</taxon>
        <taxon>Pseudomonadati</taxon>
        <taxon>Pseudomonadota</taxon>
        <taxon>Gammaproteobacteria</taxon>
        <taxon>Pseudomonadales</taxon>
        <taxon>Pseudomonadaceae</taxon>
        <taxon>Pseudomonas</taxon>
    </lineage>
</organism>
<proteinExistence type="predicted"/>
<accession>A0A0H5AFA6</accession>
<dbReference type="InterPro" id="IPR011250">
    <property type="entry name" value="OMP/PagP_B-barrel"/>
</dbReference>
<dbReference type="PATRIC" id="fig|200450.3.peg.5867"/>
<dbReference type="PANTHER" id="PTHR35892">
    <property type="entry name" value="OUTER MEMBRANE PROTEIN PAGN-RELATED"/>
    <property type="match status" value="1"/>
</dbReference>
<keyword evidence="2" id="KW-1134">Transmembrane beta strand</keyword>
<dbReference type="KEGG" id="ptv:AA957_28545"/>
<dbReference type="Gene3D" id="2.40.160.20">
    <property type="match status" value="1"/>
</dbReference>
<keyword evidence="3" id="KW-0812">Transmembrane</keyword>
<name>A0A0H5AFA6_9PSED</name>
<evidence type="ECO:0000256" key="2">
    <source>
        <dbReference type="ARBA" id="ARBA00022452"/>
    </source>
</evidence>
<sequence>MKKISIAMTLLSLCFAKHVCAGENTVTLGYAQSKVQSFKVIKGVNVKYRYEWDSPISLIGSFTYLAGDGNDSYYVDRDIIDNDIKDKYYSVSVGPAYRFNNFLSMYGLVGVGYSDVKVKSSWYNWNDGYEPMGDEKMNEKKSNFVYGAGLQINPLENFTVDVSYEGSHLKVADKKLAMNGFSLGLGYRF</sequence>
<keyword evidence="5" id="KW-0472">Membrane</keyword>
<reference evidence="8" key="2">
    <citation type="submission" date="2015-05" db="EMBL/GenBank/DDBJ databases">
        <authorList>
            <person name="Swarnkar M.K."/>
            <person name="Vyas P."/>
            <person name="Rahi P."/>
            <person name="Thakur R."/>
            <person name="Thakur N."/>
            <person name="Singh A.K."/>
            <person name="Gulati A."/>
        </authorList>
    </citation>
    <scope>NUCLEOTIDE SEQUENCE [LARGE SCALE GENOMIC DNA]</scope>
    <source>
        <strain evidence="8">745</strain>
    </source>
</reference>
<comment type="subcellular location">
    <subcellularLocation>
        <location evidence="1">Membrane</location>
        <topology evidence="1">Multi-pass membrane protein</topology>
    </subcellularLocation>
</comment>
<evidence type="ECO:0000256" key="1">
    <source>
        <dbReference type="ARBA" id="ARBA00004141"/>
    </source>
</evidence>
<reference evidence="7 8" key="1">
    <citation type="journal article" date="2015" name="Genome Announc.">
        <title>Complete Genome Sequence of the Rhizobacterium Pseudomonas trivialis Strain IHBB745 with Multiple Plant Growth-Promoting Activities and Tolerance to Desiccation and Alkalinity.</title>
        <authorList>
            <person name="Gulati A."/>
            <person name="Swarnkar M.K."/>
            <person name="Vyas P."/>
            <person name="Rahi P."/>
            <person name="Thakur R."/>
            <person name="Thakur N."/>
            <person name="Singh A.K."/>
        </authorList>
    </citation>
    <scope>NUCLEOTIDE SEQUENCE [LARGE SCALE GENOMIC DNA]</scope>
    <source>
        <strain evidence="8">745</strain>
    </source>
</reference>
<evidence type="ECO:0000313" key="7">
    <source>
        <dbReference type="EMBL" id="AKS09899.1"/>
    </source>
</evidence>
<dbReference type="RefSeq" id="WP_049713180.1">
    <property type="nucleotide sequence ID" value="NZ_CP011507.1"/>
</dbReference>
<evidence type="ECO:0000313" key="8">
    <source>
        <dbReference type="Proteomes" id="UP000036608"/>
    </source>
</evidence>
<dbReference type="Pfam" id="PF06316">
    <property type="entry name" value="Ail_Lom"/>
    <property type="match status" value="1"/>
</dbReference>
<dbReference type="EMBL" id="CP011507">
    <property type="protein sequence ID" value="AKS09899.1"/>
    <property type="molecule type" value="Genomic_DNA"/>
</dbReference>
<dbReference type="OrthoDB" id="5873117at2"/>
<dbReference type="Proteomes" id="UP000036608">
    <property type="component" value="Chromosome"/>
</dbReference>
<dbReference type="PRINTS" id="PR00316">
    <property type="entry name" value="ENTEROVIROMP"/>
</dbReference>
<dbReference type="GO" id="GO:0016020">
    <property type="term" value="C:membrane"/>
    <property type="evidence" value="ECO:0007669"/>
    <property type="project" value="UniProtKB-SubCell"/>
</dbReference>
<dbReference type="PROSITE" id="PS00695">
    <property type="entry name" value="ENT_VIR_OMP_2"/>
    <property type="match status" value="1"/>
</dbReference>
<evidence type="ECO:0000256" key="6">
    <source>
        <dbReference type="SAM" id="SignalP"/>
    </source>
</evidence>
<evidence type="ECO:0000256" key="5">
    <source>
        <dbReference type="ARBA" id="ARBA00023136"/>
    </source>
</evidence>
<dbReference type="PANTHER" id="PTHR35892:SF2">
    <property type="entry name" value="OUTER MEMBRANE PROTEIN PAGN"/>
    <property type="match status" value="1"/>
</dbReference>